<feature type="domain" description="Hemerythrin-like" evidence="5">
    <location>
        <begin position="86"/>
        <end position="233"/>
    </location>
</feature>
<keyword evidence="4" id="KW-0408">Iron</keyword>
<evidence type="ECO:0000256" key="2">
    <source>
        <dbReference type="ARBA" id="ARBA00022490"/>
    </source>
</evidence>
<name>A0ABS5SAY7_9BACT</name>
<organism evidence="6 7">
    <name type="scientific">Geomobilimonas luticola</name>
    <dbReference type="NCBI Taxonomy" id="1114878"/>
    <lineage>
        <taxon>Bacteria</taxon>
        <taxon>Pseudomonadati</taxon>
        <taxon>Thermodesulfobacteriota</taxon>
        <taxon>Desulfuromonadia</taxon>
        <taxon>Geobacterales</taxon>
        <taxon>Geobacteraceae</taxon>
        <taxon>Geomobilimonas</taxon>
    </lineage>
</organism>
<dbReference type="Gene3D" id="1.10.3910.10">
    <property type="entry name" value="SP0561-like"/>
    <property type="match status" value="1"/>
</dbReference>
<dbReference type="Pfam" id="PF01814">
    <property type="entry name" value="Hemerythrin"/>
    <property type="match status" value="1"/>
</dbReference>
<accession>A0ABS5SAY7</accession>
<dbReference type="PANTHER" id="PTHR36438">
    <property type="entry name" value="IRON-SULFUR CLUSTER REPAIR PROTEIN YTFE"/>
    <property type="match status" value="1"/>
</dbReference>
<keyword evidence="7" id="KW-1185">Reference proteome</keyword>
<reference evidence="6 7" key="1">
    <citation type="submission" date="2021-05" db="EMBL/GenBank/DDBJ databases">
        <title>The draft genome of Geobacter luticola JCM 17780.</title>
        <authorList>
            <person name="Xu Z."/>
            <person name="Masuda Y."/>
            <person name="Itoh H."/>
            <person name="Senoo K."/>
        </authorList>
    </citation>
    <scope>NUCLEOTIDE SEQUENCE [LARGE SCALE GENOMIC DNA]</scope>
    <source>
        <strain evidence="6 7">JCM 17780</strain>
    </source>
</reference>
<evidence type="ECO:0000313" key="6">
    <source>
        <dbReference type="EMBL" id="MBT0652534.1"/>
    </source>
</evidence>
<sequence>MTMKKSITGDNTIGEIVAADFRTSTVFENHGIDFCCGGNVALAATCTEKRLDLATLTSELEAVQNEPVGRDQNYSSWTLPFLADYIVNTHHVYLKENDEQIAAYARKIAGVHGAHHPEVIRIATIFEKIATDMVGHLKEEEEVFFPALKRADAARIAGVTPDVTDRETIRVSLIRLHREHEEIGDAIHEIRHLAKNYAIPDDVCNTFMLTYKKLSEFEDDLHKHVHLENNILFLKAAQL</sequence>
<evidence type="ECO:0000313" key="7">
    <source>
        <dbReference type="Proteomes" id="UP000756860"/>
    </source>
</evidence>
<comment type="subcellular location">
    <subcellularLocation>
        <location evidence="1">Cytoplasm</location>
    </subcellularLocation>
</comment>
<dbReference type="InterPro" id="IPR019903">
    <property type="entry name" value="RIC_family"/>
</dbReference>
<protein>
    <submittedName>
        <fullName evidence="6">Iron-sulfur cluster repair di-iron protein</fullName>
    </submittedName>
</protein>
<dbReference type="InterPro" id="IPR012312">
    <property type="entry name" value="Hemerythrin-like"/>
</dbReference>
<evidence type="ECO:0000256" key="4">
    <source>
        <dbReference type="ARBA" id="ARBA00023004"/>
    </source>
</evidence>
<proteinExistence type="predicted"/>
<dbReference type="Pfam" id="PF04405">
    <property type="entry name" value="ScdA_N"/>
    <property type="match status" value="1"/>
</dbReference>
<evidence type="ECO:0000256" key="3">
    <source>
        <dbReference type="ARBA" id="ARBA00022723"/>
    </source>
</evidence>
<dbReference type="Proteomes" id="UP000756860">
    <property type="component" value="Unassembled WGS sequence"/>
</dbReference>
<evidence type="ECO:0000259" key="5">
    <source>
        <dbReference type="Pfam" id="PF01814"/>
    </source>
</evidence>
<dbReference type="NCBIfam" id="TIGR03652">
    <property type="entry name" value="FeS_repair_RIC"/>
    <property type="match status" value="1"/>
</dbReference>
<dbReference type="InterPro" id="IPR038062">
    <property type="entry name" value="ScdA-like_N_sf"/>
</dbReference>
<evidence type="ECO:0000256" key="1">
    <source>
        <dbReference type="ARBA" id="ARBA00004496"/>
    </source>
</evidence>
<dbReference type="PANTHER" id="PTHR36438:SF1">
    <property type="entry name" value="IRON-SULFUR CLUSTER REPAIR PROTEIN YTFE"/>
    <property type="match status" value="1"/>
</dbReference>
<gene>
    <name evidence="6" type="primary">ric</name>
    <name evidence="6" type="ORF">KI810_05665</name>
</gene>
<keyword evidence="2" id="KW-0963">Cytoplasm</keyword>
<keyword evidence="3" id="KW-0479">Metal-binding</keyword>
<dbReference type="Gene3D" id="1.20.120.520">
    <property type="entry name" value="nmb1532 protein domain like"/>
    <property type="match status" value="1"/>
</dbReference>
<dbReference type="EMBL" id="JAHCVK010000001">
    <property type="protein sequence ID" value="MBT0652534.1"/>
    <property type="molecule type" value="Genomic_DNA"/>
</dbReference>
<comment type="caution">
    <text evidence="6">The sequence shown here is derived from an EMBL/GenBank/DDBJ whole genome shotgun (WGS) entry which is preliminary data.</text>
</comment>